<proteinExistence type="predicted"/>
<reference evidence="2 3" key="2">
    <citation type="journal article" date="2015" name="Genome Announc.">
        <title>Genome Sequence of Anoxybacillus flavithermus Strain AK1, a Thermophile Isolated from a Hot Spring in Saudi Arabia.</title>
        <authorList>
            <person name="Khalil A."/>
            <person name="Sivakumar N."/>
            <person name="Qarawi S."/>
        </authorList>
    </citation>
    <scope>NUCLEOTIDE SEQUENCE [LARGE SCALE GENOMIC DNA]</scope>
    <source>
        <strain evidence="2 3">AK1</strain>
    </source>
</reference>
<dbReference type="Pfam" id="PF16951">
    <property type="entry name" value="MaAIMP_sms"/>
    <property type="match status" value="1"/>
</dbReference>
<sequence>MQTSALVMMLVGMVVIWGGFLASVAHAVKKSRQS</sequence>
<feature type="transmembrane region" description="Helical" evidence="1">
    <location>
        <begin position="6"/>
        <end position="28"/>
    </location>
</feature>
<dbReference type="Proteomes" id="UP000012085">
    <property type="component" value="Unassembled WGS sequence"/>
</dbReference>
<keyword evidence="1" id="KW-0472">Membrane</keyword>
<evidence type="ECO:0000256" key="1">
    <source>
        <dbReference type="SAM" id="Phobius"/>
    </source>
</evidence>
<dbReference type="RefSeq" id="WP_003398304.1">
    <property type="nucleotide sequence ID" value="NZ_APCD01000020.1"/>
</dbReference>
<evidence type="ECO:0008006" key="4">
    <source>
        <dbReference type="Google" id="ProtNLM"/>
    </source>
</evidence>
<dbReference type="EMBL" id="APCD01000020">
    <property type="protein sequence ID" value="EMT45239.1"/>
    <property type="molecule type" value="Genomic_DNA"/>
</dbReference>
<reference evidence="2 3" key="1">
    <citation type="submission" date="2013-03" db="EMBL/GenBank/DDBJ databases">
        <title>Assembly of a new bacterial strain Anoxybacillus flavithermus AK1.</title>
        <authorList>
            <person name="Rajan I."/>
            <person name="PoliReddy D."/>
            <person name="Sugumar T."/>
            <person name="Rathinam K."/>
            <person name="Alqarawi S."/>
            <person name="Khalil A.B."/>
            <person name="Sivakumar N."/>
        </authorList>
    </citation>
    <scope>NUCLEOTIDE SEQUENCE [LARGE SCALE GENOMIC DNA]</scope>
    <source>
        <strain evidence="2 3">AK1</strain>
    </source>
</reference>
<comment type="caution">
    <text evidence="2">The sequence shown here is derived from an EMBL/GenBank/DDBJ whole genome shotgun (WGS) entry which is preliminary data.</text>
</comment>
<organism evidence="2 3">
    <name type="scientific">Anoxybacillus flavithermus AK1</name>
    <dbReference type="NCBI Taxonomy" id="1297581"/>
    <lineage>
        <taxon>Bacteria</taxon>
        <taxon>Bacillati</taxon>
        <taxon>Bacillota</taxon>
        <taxon>Bacilli</taxon>
        <taxon>Bacillales</taxon>
        <taxon>Anoxybacillaceae</taxon>
        <taxon>Anoxybacillus</taxon>
    </lineage>
</organism>
<accession>M8DWU9</accession>
<keyword evidence="1" id="KW-1133">Transmembrane helix</keyword>
<name>M8DWU9_9BACL</name>
<evidence type="ECO:0000313" key="2">
    <source>
        <dbReference type="EMBL" id="EMT45239.1"/>
    </source>
</evidence>
<keyword evidence="1" id="KW-0812">Transmembrane</keyword>
<gene>
    <name evidence="2" type="ORF">H919_11129</name>
</gene>
<protein>
    <recommendedName>
        <fullName evidence="4">Methionine/alanine importer small subunit</fullName>
    </recommendedName>
</protein>
<dbReference type="AlphaFoldDB" id="M8DWU9"/>
<dbReference type="NCBIfam" id="NF033493">
    <property type="entry name" value="MetS_like_NSS"/>
    <property type="match status" value="1"/>
</dbReference>
<dbReference type="InterPro" id="IPR031596">
    <property type="entry name" value="MaAIMP_sms"/>
</dbReference>
<evidence type="ECO:0000313" key="3">
    <source>
        <dbReference type="Proteomes" id="UP000012085"/>
    </source>
</evidence>